<dbReference type="PROSITE" id="PS50198">
    <property type="entry name" value="PPIC_PPIASE_2"/>
    <property type="match status" value="1"/>
</dbReference>
<feature type="region of interest" description="Disordered" evidence="2">
    <location>
        <begin position="28"/>
        <end position="68"/>
    </location>
</feature>
<evidence type="ECO:0000256" key="2">
    <source>
        <dbReference type="SAM" id="MobiDB-lite"/>
    </source>
</evidence>
<dbReference type="InterPro" id="IPR027304">
    <property type="entry name" value="Trigger_fact/SurA_dom_sf"/>
</dbReference>
<feature type="compositionally biased region" description="Low complexity" evidence="2">
    <location>
        <begin position="362"/>
        <end position="379"/>
    </location>
</feature>
<dbReference type="Proteomes" id="UP000214646">
    <property type="component" value="Unassembled WGS sequence"/>
</dbReference>
<feature type="signal peptide" evidence="3">
    <location>
        <begin position="1"/>
        <end position="23"/>
    </location>
</feature>
<evidence type="ECO:0000256" key="3">
    <source>
        <dbReference type="SAM" id="SignalP"/>
    </source>
</evidence>
<dbReference type="AlphaFoldDB" id="A0A225D4N4"/>
<dbReference type="InterPro" id="IPR046357">
    <property type="entry name" value="PPIase_dom_sf"/>
</dbReference>
<gene>
    <name evidence="5" type="ORF">FRUB_08466</name>
</gene>
<dbReference type="InterPro" id="IPR050245">
    <property type="entry name" value="PrsA_foldase"/>
</dbReference>
<dbReference type="PANTHER" id="PTHR47245">
    <property type="entry name" value="PEPTIDYLPROLYL ISOMERASE"/>
    <property type="match status" value="1"/>
</dbReference>
<organism evidence="5 6">
    <name type="scientific">Fimbriiglobus ruber</name>
    <dbReference type="NCBI Taxonomy" id="1908690"/>
    <lineage>
        <taxon>Bacteria</taxon>
        <taxon>Pseudomonadati</taxon>
        <taxon>Planctomycetota</taxon>
        <taxon>Planctomycetia</taxon>
        <taxon>Gemmatales</taxon>
        <taxon>Gemmataceae</taxon>
        <taxon>Fimbriiglobus</taxon>
    </lineage>
</organism>
<dbReference type="RefSeq" id="WP_088258995.1">
    <property type="nucleotide sequence ID" value="NZ_NIDE01000017.1"/>
</dbReference>
<keyword evidence="1 5" id="KW-0413">Isomerase</keyword>
<name>A0A225D4N4_9BACT</name>
<protein>
    <submittedName>
        <fullName evidence="5">Peptidyl-prolyl cis-trans isomerase PpiD</fullName>
    </submittedName>
</protein>
<evidence type="ECO:0000256" key="1">
    <source>
        <dbReference type="PROSITE-ProRule" id="PRU00278"/>
    </source>
</evidence>
<evidence type="ECO:0000259" key="4">
    <source>
        <dbReference type="PROSITE" id="PS50198"/>
    </source>
</evidence>
<dbReference type="SUPFAM" id="SSF109998">
    <property type="entry name" value="Triger factor/SurA peptide-binding domain-like"/>
    <property type="match status" value="1"/>
</dbReference>
<sequence>MRSFTRRAAAVILGAALVAPAFAQTPAPVPGAAPAAPAAGAPAGPLQPATPAPGSLPAPTGKPVERPTGVAATVTGQPIPEVAVWRALRQFPEAEHPIARKEILNHLIENLLIDQYLNALKIAAEPAEVDKLIEELKAELKKSMKDYAKELESMMLTEAEFRAEVTAQMKWDKFLKQQGTDQALQGFFVKRPDIFDGTLVRARHILLTPGTDPAKMAEAKQTLAAIKSDIAVKAQEAATAAPGDALAKETARGKKVDELFAEAAKKHSLCPSKAAGGDLQFFPRVGAMVEPFAEAAFKLNLYEMSDVVETEFGMHLILLTAKNPGKARKFEEVKEDVRAVYAMQLRQAVVGQMKPRAQITINPAPATTPAAAPPANAVPTTPPPPPGSPASVTPPTGK</sequence>
<dbReference type="EMBL" id="NIDE01000017">
    <property type="protein sequence ID" value="OWK35903.1"/>
    <property type="molecule type" value="Genomic_DNA"/>
</dbReference>
<keyword evidence="3" id="KW-0732">Signal</keyword>
<proteinExistence type="predicted"/>
<accession>A0A225D4N4</accession>
<dbReference type="GO" id="GO:0003755">
    <property type="term" value="F:peptidyl-prolyl cis-trans isomerase activity"/>
    <property type="evidence" value="ECO:0007669"/>
    <property type="project" value="UniProtKB-KW"/>
</dbReference>
<feature type="region of interest" description="Disordered" evidence="2">
    <location>
        <begin position="361"/>
        <end position="398"/>
    </location>
</feature>
<feature type="compositionally biased region" description="Low complexity" evidence="2">
    <location>
        <begin position="389"/>
        <end position="398"/>
    </location>
</feature>
<dbReference type="Gene3D" id="1.10.4030.10">
    <property type="entry name" value="Porin chaperone SurA, peptide-binding domain"/>
    <property type="match status" value="1"/>
</dbReference>
<evidence type="ECO:0000313" key="5">
    <source>
        <dbReference type="EMBL" id="OWK35903.1"/>
    </source>
</evidence>
<dbReference type="Pfam" id="PF00639">
    <property type="entry name" value="Rotamase"/>
    <property type="match status" value="1"/>
</dbReference>
<reference evidence="6" key="1">
    <citation type="submission" date="2017-06" db="EMBL/GenBank/DDBJ databases">
        <title>Genome analysis of Fimbriiglobus ruber SP5, the first member of the order Planctomycetales with confirmed chitinolytic capability.</title>
        <authorList>
            <person name="Ravin N.V."/>
            <person name="Rakitin A.L."/>
            <person name="Ivanova A.A."/>
            <person name="Beletsky A.V."/>
            <person name="Kulichevskaya I.S."/>
            <person name="Mardanov A.V."/>
            <person name="Dedysh S.N."/>
        </authorList>
    </citation>
    <scope>NUCLEOTIDE SEQUENCE [LARGE SCALE GENOMIC DNA]</scope>
    <source>
        <strain evidence="6">SP5</strain>
    </source>
</reference>
<feature type="domain" description="PpiC" evidence="4">
    <location>
        <begin position="197"/>
        <end position="321"/>
    </location>
</feature>
<comment type="caution">
    <text evidence="5">The sequence shown here is derived from an EMBL/GenBank/DDBJ whole genome shotgun (WGS) entry which is preliminary data.</text>
</comment>
<dbReference type="InterPro" id="IPR000297">
    <property type="entry name" value="PPIase_PpiC"/>
</dbReference>
<dbReference type="SUPFAM" id="SSF54534">
    <property type="entry name" value="FKBP-like"/>
    <property type="match status" value="1"/>
</dbReference>
<dbReference type="PANTHER" id="PTHR47245:SF2">
    <property type="entry name" value="PEPTIDYL-PROLYL CIS-TRANS ISOMERASE HP_0175-RELATED"/>
    <property type="match status" value="1"/>
</dbReference>
<keyword evidence="6" id="KW-1185">Reference proteome</keyword>
<keyword evidence="1" id="KW-0697">Rotamase</keyword>
<feature type="compositionally biased region" description="Low complexity" evidence="2">
    <location>
        <begin position="28"/>
        <end position="47"/>
    </location>
</feature>
<dbReference type="OrthoDB" id="14196at2"/>
<feature type="chain" id="PRO_5012013750" evidence="3">
    <location>
        <begin position="24"/>
        <end position="398"/>
    </location>
</feature>
<dbReference type="Pfam" id="PF13624">
    <property type="entry name" value="SurA_N_3"/>
    <property type="match status" value="1"/>
</dbReference>
<evidence type="ECO:0000313" key="6">
    <source>
        <dbReference type="Proteomes" id="UP000214646"/>
    </source>
</evidence>
<dbReference type="Gene3D" id="3.10.50.40">
    <property type="match status" value="1"/>
</dbReference>